<dbReference type="NCBIfam" id="TIGR01730">
    <property type="entry name" value="RND_mfp"/>
    <property type="match status" value="1"/>
</dbReference>
<protein>
    <recommendedName>
        <fullName evidence="5">RND efflux pump membrane fusion protein barrel-sandwich domain-containing protein</fullName>
    </recommendedName>
</protein>
<dbReference type="GO" id="GO:1990281">
    <property type="term" value="C:efflux pump complex"/>
    <property type="evidence" value="ECO:0007669"/>
    <property type="project" value="TreeGrafter"/>
</dbReference>
<feature type="chain" id="PRO_5035899871" description="RND efflux pump membrane fusion protein barrel-sandwich domain-containing protein" evidence="2">
    <location>
        <begin position="24"/>
        <end position="354"/>
    </location>
</feature>
<dbReference type="Gene3D" id="2.40.50.100">
    <property type="match status" value="1"/>
</dbReference>
<dbReference type="Gene3D" id="2.40.30.170">
    <property type="match status" value="1"/>
</dbReference>
<gene>
    <name evidence="3" type="ORF">PRUB_a4172</name>
</gene>
<dbReference type="InterPro" id="IPR006143">
    <property type="entry name" value="RND_pump_MFP"/>
</dbReference>
<dbReference type="PANTHER" id="PTHR30469">
    <property type="entry name" value="MULTIDRUG RESISTANCE PROTEIN MDTA"/>
    <property type="match status" value="1"/>
</dbReference>
<dbReference type="RefSeq" id="WP_021032745.1">
    <property type="nucleotide sequence ID" value="NZ_AHCD03000036.1"/>
</dbReference>
<dbReference type="SUPFAM" id="SSF111369">
    <property type="entry name" value="HlyD-like secretion proteins"/>
    <property type="match status" value="1"/>
</dbReference>
<dbReference type="EMBL" id="AHCD03000036">
    <property type="protein sequence ID" value="KAF7785498.1"/>
    <property type="molecule type" value="Genomic_DNA"/>
</dbReference>
<proteinExistence type="inferred from homology"/>
<organism evidence="3 4">
    <name type="scientific">Pseudoalteromonas rubra</name>
    <dbReference type="NCBI Taxonomy" id="43658"/>
    <lineage>
        <taxon>Bacteria</taxon>
        <taxon>Pseudomonadati</taxon>
        <taxon>Pseudomonadota</taxon>
        <taxon>Gammaproteobacteria</taxon>
        <taxon>Alteromonadales</taxon>
        <taxon>Pseudoalteromonadaceae</taxon>
        <taxon>Pseudoalteromonas</taxon>
    </lineage>
</organism>
<dbReference type="Gene3D" id="2.40.420.20">
    <property type="match status" value="1"/>
</dbReference>
<dbReference type="Gene3D" id="1.10.287.470">
    <property type="entry name" value="Helix hairpin bin"/>
    <property type="match status" value="1"/>
</dbReference>
<dbReference type="AlphaFoldDB" id="A0A8T0C4Y2"/>
<dbReference type="GeneID" id="61359118"/>
<dbReference type="Proteomes" id="UP000016480">
    <property type="component" value="Unassembled WGS sequence"/>
</dbReference>
<dbReference type="GO" id="GO:0015562">
    <property type="term" value="F:efflux transmembrane transporter activity"/>
    <property type="evidence" value="ECO:0007669"/>
    <property type="project" value="TreeGrafter"/>
</dbReference>
<comment type="caution">
    <text evidence="3">The sequence shown here is derived from an EMBL/GenBank/DDBJ whole genome shotgun (WGS) entry which is preliminary data.</text>
</comment>
<comment type="similarity">
    <text evidence="1">Belongs to the membrane fusion protein (MFP) (TC 8.A.1) family.</text>
</comment>
<accession>A0A8T0C4Y2</accession>
<evidence type="ECO:0008006" key="5">
    <source>
        <dbReference type="Google" id="ProtNLM"/>
    </source>
</evidence>
<name>A0A8T0C4Y2_9GAMM</name>
<evidence type="ECO:0000256" key="1">
    <source>
        <dbReference type="ARBA" id="ARBA00009477"/>
    </source>
</evidence>
<evidence type="ECO:0000313" key="4">
    <source>
        <dbReference type="Proteomes" id="UP000016480"/>
    </source>
</evidence>
<evidence type="ECO:0000313" key="3">
    <source>
        <dbReference type="EMBL" id="KAF7785498.1"/>
    </source>
</evidence>
<keyword evidence="2" id="KW-0732">Signal</keyword>
<sequence>MMKNLTHRVGLILLLLASHHALAERIVTTARVIENHRGITSELVAEVVDSDATVLSSYTSAHVVKIKKAGERVNAGDTIAQLDTQFLVLSEQKKRYEIRQTEVQVGYLSVELKRLETLSQTQSVNRSELDQITYELATAKTKLSELEISLTEIQRHIALSTIRATGSGFVAETFVRRGEYVQQGDAIARVNSFDDIELSSQLPIELLDHIDEHAELIIESELQRPKRIGIAKLARVVPEVSVGTGAVTLFVEPEQALKKHLVLGSNLTITLKISIPDSLVIPGDALIPRGEDSFVYKLKADSSVEKAAVKVLAGVNGNYVVTGALSAGEVVVTRGGLGLKPGDVVKVDERVAQL</sequence>
<reference evidence="3 4" key="1">
    <citation type="journal article" date="2012" name="J. Bacteriol.">
        <title>Genome sequence of the cycloprodigiosin-producing bacterial strain Pseudoalteromonas rubra ATCC 29570(T).</title>
        <authorList>
            <person name="Xie B.B."/>
            <person name="Shu Y.L."/>
            <person name="Qin Q.L."/>
            <person name="Rong J.C."/>
            <person name="Zhang X.Y."/>
            <person name="Chen X.L."/>
            <person name="Zhou B.C."/>
            <person name="Zhang Y.Z."/>
        </authorList>
    </citation>
    <scope>NUCLEOTIDE SEQUENCE [LARGE SCALE GENOMIC DNA]</scope>
    <source>
        <strain evidence="3 4">DSM 6842</strain>
    </source>
</reference>
<evidence type="ECO:0000256" key="2">
    <source>
        <dbReference type="SAM" id="SignalP"/>
    </source>
</evidence>
<feature type="signal peptide" evidence="2">
    <location>
        <begin position="1"/>
        <end position="23"/>
    </location>
</feature>